<dbReference type="InterPro" id="IPR016162">
    <property type="entry name" value="Ald_DH_N"/>
</dbReference>
<dbReference type="FunFam" id="3.40.309.10:FF:000002">
    <property type="entry name" value="Methylmalonate-semialdehyde dehydrogenase (Acylating)"/>
    <property type="match status" value="1"/>
</dbReference>
<dbReference type="OrthoDB" id="310895at2759"/>
<comment type="caution">
    <text evidence="6">The sequence shown here is derived from an EMBL/GenBank/DDBJ whole genome shotgun (WGS) entry which is preliminary data.</text>
</comment>
<dbReference type="InterPro" id="IPR016160">
    <property type="entry name" value="Ald_DH_CS_CYS"/>
</dbReference>
<dbReference type="CDD" id="cd07085">
    <property type="entry name" value="ALDH_F6_MMSDH"/>
    <property type="match status" value="1"/>
</dbReference>
<protein>
    <recommendedName>
        <fullName evidence="2">methylmalonate-semialdehyde dehydrogenase (CoA acylating)</fullName>
        <ecNumber evidence="2">1.2.1.27</ecNumber>
    </recommendedName>
</protein>
<dbReference type="GO" id="GO:0006574">
    <property type="term" value="P:L-valine catabolic process"/>
    <property type="evidence" value="ECO:0007669"/>
    <property type="project" value="TreeGrafter"/>
</dbReference>
<dbReference type="Proteomes" id="UP000559256">
    <property type="component" value="Unassembled WGS sequence"/>
</dbReference>
<dbReference type="GO" id="GO:0005739">
    <property type="term" value="C:mitochondrion"/>
    <property type="evidence" value="ECO:0007669"/>
    <property type="project" value="TreeGrafter"/>
</dbReference>
<feature type="domain" description="Aldehyde dehydrogenase" evidence="5">
    <location>
        <begin position="64"/>
        <end position="509"/>
    </location>
</feature>
<dbReference type="GO" id="GO:0004491">
    <property type="term" value="F:methylmalonate-semialdehyde dehydrogenase (acylating, NAD) activity"/>
    <property type="evidence" value="ECO:0007669"/>
    <property type="project" value="UniProtKB-EC"/>
</dbReference>
<keyword evidence="7" id="KW-1185">Reference proteome</keyword>
<dbReference type="FunFam" id="3.40.605.10:FF:000003">
    <property type="entry name" value="Methylmalonate-semialdehyde dehydrogenase [acylating]"/>
    <property type="match status" value="1"/>
</dbReference>
<evidence type="ECO:0000259" key="5">
    <source>
        <dbReference type="Pfam" id="PF00171"/>
    </source>
</evidence>
<dbReference type="GO" id="GO:0006210">
    <property type="term" value="P:thymine catabolic process"/>
    <property type="evidence" value="ECO:0007669"/>
    <property type="project" value="TreeGrafter"/>
</dbReference>
<dbReference type="Gene3D" id="3.40.309.10">
    <property type="entry name" value="Aldehyde Dehydrogenase, Chain A, domain 2"/>
    <property type="match status" value="1"/>
</dbReference>
<reference evidence="6 7" key="1">
    <citation type="journal article" date="2020" name="ISME J.">
        <title>Uncovering the hidden diversity of litter-decomposition mechanisms in mushroom-forming fungi.</title>
        <authorList>
            <person name="Floudas D."/>
            <person name="Bentzer J."/>
            <person name="Ahren D."/>
            <person name="Johansson T."/>
            <person name="Persson P."/>
            <person name="Tunlid A."/>
        </authorList>
    </citation>
    <scope>NUCLEOTIDE SEQUENCE [LARGE SCALE GENOMIC DNA]</scope>
    <source>
        <strain evidence="6 7">CBS 291.85</strain>
    </source>
</reference>
<organism evidence="6 7">
    <name type="scientific">Tetrapyrgos nigripes</name>
    <dbReference type="NCBI Taxonomy" id="182062"/>
    <lineage>
        <taxon>Eukaryota</taxon>
        <taxon>Fungi</taxon>
        <taxon>Dikarya</taxon>
        <taxon>Basidiomycota</taxon>
        <taxon>Agaricomycotina</taxon>
        <taxon>Agaricomycetes</taxon>
        <taxon>Agaricomycetidae</taxon>
        <taxon>Agaricales</taxon>
        <taxon>Marasmiineae</taxon>
        <taxon>Marasmiaceae</taxon>
        <taxon>Tetrapyrgos</taxon>
    </lineage>
</organism>
<proteinExistence type="inferred from homology"/>
<keyword evidence="4" id="KW-0520">NAD</keyword>
<evidence type="ECO:0000256" key="3">
    <source>
        <dbReference type="ARBA" id="ARBA00023002"/>
    </source>
</evidence>
<comment type="similarity">
    <text evidence="1">Belongs to the aldehyde dehydrogenase family.</text>
</comment>
<dbReference type="InterPro" id="IPR010061">
    <property type="entry name" value="MeMal-semiAld_DH"/>
</dbReference>
<accession>A0A8H5H1Q4</accession>
<sequence length="531" mass="56420">MALRVLRGRPFSTSASRNALSAAARPKAEFISSQFTGTSATGDNTKNFIGGEFLDSKSTEWIDSTQTVLTRVPQTTEDEFRQAVDAASHAYKTWSTTSVLRRQRFAIDLQHLLRQNADAIAASIVLEQGKTLPDAHGDLLRGLQVVETAIGITSTLLGDKIEGKHSSSPRQHSLSVNFHIAPFNFPAMIPLWTIPMAAVTGNTLILKPSERDPGAAMIIAELCKKAGLPDGVLNVVHGGVPTVNAICDDPAIKAISFVGGDKAGKHIYERGTKNGKRVQANLGAKNHAVIMPDANKNLALNSIVGAAFGAAGQRCMAISVVVLVGESQSWLPELVERASKLKVNGGFEEGADLGPVISPQAKSRILSLVSSAETEGGKILLDGRNISVSGYPEGNFVGPTVIEANPGMKCYNEEIFGPALVVLKAETLDDALDIINNNRYGNGTAIFTQSGATARKFESEVNVGQIGINVPIPVPLPMFAWSGNKASVLGDIGFYGKSGINFYTQNKTITSLWRAEDAISTRASVSMPTLS</sequence>
<dbReference type="EC" id="1.2.1.27" evidence="2"/>
<keyword evidence="3" id="KW-0560">Oxidoreductase</keyword>
<dbReference type="InterPro" id="IPR016163">
    <property type="entry name" value="Ald_DH_C"/>
</dbReference>
<name>A0A8H5H1Q4_9AGAR</name>
<dbReference type="Gene3D" id="3.40.605.10">
    <property type="entry name" value="Aldehyde Dehydrogenase, Chain A, domain 1"/>
    <property type="match status" value="1"/>
</dbReference>
<evidence type="ECO:0000256" key="1">
    <source>
        <dbReference type="ARBA" id="ARBA00009986"/>
    </source>
</evidence>
<evidence type="ECO:0000256" key="2">
    <source>
        <dbReference type="ARBA" id="ARBA00013048"/>
    </source>
</evidence>
<dbReference type="AlphaFoldDB" id="A0A8H5H1Q4"/>
<dbReference type="InterPro" id="IPR015590">
    <property type="entry name" value="Aldehyde_DH_dom"/>
</dbReference>
<dbReference type="InterPro" id="IPR016161">
    <property type="entry name" value="Ald_DH/histidinol_DH"/>
</dbReference>
<evidence type="ECO:0000313" key="6">
    <source>
        <dbReference type="EMBL" id="KAF5375169.1"/>
    </source>
</evidence>
<dbReference type="SUPFAM" id="SSF53720">
    <property type="entry name" value="ALDH-like"/>
    <property type="match status" value="1"/>
</dbReference>
<evidence type="ECO:0000256" key="4">
    <source>
        <dbReference type="ARBA" id="ARBA00023027"/>
    </source>
</evidence>
<dbReference type="PANTHER" id="PTHR43866:SF3">
    <property type="entry name" value="METHYLMALONATE-SEMIALDEHYDE DEHYDROGENASE [ACYLATING], MITOCHONDRIAL"/>
    <property type="match status" value="1"/>
</dbReference>
<evidence type="ECO:0000313" key="7">
    <source>
        <dbReference type="Proteomes" id="UP000559256"/>
    </source>
</evidence>
<dbReference type="Pfam" id="PF00171">
    <property type="entry name" value="Aldedh"/>
    <property type="match status" value="1"/>
</dbReference>
<dbReference type="PROSITE" id="PS00070">
    <property type="entry name" value="ALDEHYDE_DEHYDR_CYS"/>
    <property type="match status" value="1"/>
</dbReference>
<gene>
    <name evidence="6" type="ORF">D9758_000425</name>
</gene>
<dbReference type="NCBIfam" id="TIGR01722">
    <property type="entry name" value="MMSDH"/>
    <property type="match status" value="1"/>
</dbReference>
<dbReference type="PANTHER" id="PTHR43866">
    <property type="entry name" value="MALONATE-SEMIALDEHYDE DEHYDROGENASE"/>
    <property type="match status" value="1"/>
</dbReference>
<dbReference type="EMBL" id="JAACJM010000001">
    <property type="protein sequence ID" value="KAF5375169.1"/>
    <property type="molecule type" value="Genomic_DNA"/>
</dbReference>